<sequence length="74" mass="8630">MKAVTEKLIKQHQHYLSDNPSELKDYGSIYDHMLYYFTSVLGIDEQQALYTIQDFKSDLSCDVLKNIVQTKVNL</sequence>
<proteinExistence type="predicted"/>
<keyword evidence="2" id="KW-1185">Reference proteome</keyword>
<evidence type="ECO:0000313" key="1">
    <source>
        <dbReference type="EMBL" id="MDU0204228.1"/>
    </source>
</evidence>
<gene>
    <name evidence="1" type="ORF">RQP52_24390</name>
</gene>
<organism evidence="1 2">
    <name type="scientific">Paenibacillus violae</name>
    <dbReference type="NCBI Taxonomy" id="3077234"/>
    <lineage>
        <taxon>Bacteria</taxon>
        <taxon>Bacillati</taxon>
        <taxon>Bacillota</taxon>
        <taxon>Bacilli</taxon>
        <taxon>Bacillales</taxon>
        <taxon>Paenibacillaceae</taxon>
        <taxon>Paenibacillus</taxon>
    </lineage>
</organism>
<comment type="caution">
    <text evidence="1">The sequence shown here is derived from an EMBL/GenBank/DDBJ whole genome shotgun (WGS) entry which is preliminary data.</text>
</comment>
<evidence type="ECO:0000313" key="2">
    <source>
        <dbReference type="Proteomes" id="UP001260980"/>
    </source>
</evidence>
<dbReference type="RefSeq" id="WP_315954249.1">
    <property type="nucleotide sequence ID" value="NZ_JAWCUD010000009.1"/>
</dbReference>
<protein>
    <submittedName>
        <fullName evidence="1">Uncharacterized protein</fullName>
    </submittedName>
</protein>
<name>A0ABU3RJB7_9BACL</name>
<reference evidence="1 2" key="1">
    <citation type="submission" date="2023-10" db="EMBL/GenBank/DDBJ databases">
        <title>Paenibacillus strain PFR10 Genome sequencing and assembly.</title>
        <authorList>
            <person name="Kim I."/>
        </authorList>
    </citation>
    <scope>NUCLEOTIDE SEQUENCE [LARGE SCALE GENOMIC DNA]</scope>
    <source>
        <strain evidence="1 2">PFR10</strain>
    </source>
</reference>
<accession>A0ABU3RJB7</accession>
<dbReference type="EMBL" id="JAWCUD010000009">
    <property type="protein sequence ID" value="MDU0204228.1"/>
    <property type="molecule type" value="Genomic_DNA"/>
</dbReference>
<dbReference type="Proteomes" id="UP001260980">
    <property type="component" value="Unassembled WGS sequence"/>
</dbReference>